<sequence>MTTSIASSGAFLAILAIVLALVRPNSHDVHYHPRPYTIDVSPSFIHQTRLKAANYRHVADISAPAWFDGPPTANISNIAQYMASDYDWFKYQDAINANFSHFMTTIPGINGSYPYDIDIHFIHQKSKQQKAIPILLLHGWPSTSLEWEKVIRPLANPANLSKPAFHVVAPDLPGYGFSPAPRVPGIGSSGYAAICASLMQQLGYESYAIYSTDLGFAVALQMVEEYEEKILNHVTDFYLVPPAATDSQRYTNNETTYEESQYIASMNAYFSIHSAYASVDSIFPLSISYALNDSPIGFLAWMWQLDFTVRDQSSIFTMQELVSQMMTLFIPGVYGNIRSYKELFPTVWGYCKPGYPELASLNFVPRVWVERTANVTFYQRHQCGGHFPAYTWPEKWLGSMWEIFATQ</sequence>
<dbReference type="EMBL" id="JANJQO010000035">
    <property type="protein sequence ID" value="KAJ2983309.1"/>
    <property type="molecule type" value="Genomic_DNA"/>
</dbReference>
<gene>
    <name evidence="1" type="ORF">NQ176_g776</name>
</gene>
<accession>A0ACC1NW79</accession>
<evidence type="ECO:0000313" key="2">
    <source>
        <dbReference type="Proteomes" id="UP001143910"/>
    </source>
</evidence>
<proteinExistence type="predicted"/>
<name>A0ACC1NW79_9HYPO</name>
<comment type="caution">
    <text evidence="1">The sequence shown here is derived from an EMBL/GenBank/DDBJ whole genome shotgun (WGS) entry which is preliminary data.</text>
</comment>
<protein>
    <submittedName>
        <fullName evidence="1">Uncharacterized protein</fullName>
    </submittedName>
</protein>
<reference evidence="1" key="1">
    <citation type="submission" date="2022-08" db="EMBL/GenBank/DDBJ databases">
        <title>Genome Sequence of Lecanicillium fungicola.</title>
        <authorList>
            <person name="Buettner E."/>
        </authorList>
    </citation>
    <scope>NUCLEOTIDE SEQUENCE</scope>
    <source>
        <strain evidence="1">Babe33</strain>
    </source>
</reference>
<dbReference type="Proteomes" id="UP001143910">
    <property type="component" value="Unassembled WGS sequence"/>
</dbReference>
<organism evidence="1 2">
    <name type="scientific">Zarea fungicola</name>
    <dbReference type="NCBI Taxonomy" id="93591"/>
    <lineage>
        <taxon>Eukaryota</taxon>
        <taxon>Fungi</taxon>
        <taxon>Dikarya</taxon>
        <taxon>Ascomycota</taxon>
        <taxon>Pezizomycotina</taxon>
        <taxon>Sordariomycetes</taxon>
        <taxon>Hypocreomycetidae</taxon>
        <taxon>Hypocreales</taxon>
        <taxon>Cordycipitaceae</taxon>
        <taxon>Zarea</taxon>
    </lineage>
</organism>
<evidence type="ECO:0000313" key="1">
    <source>
        <dbReference type="EMBL" id="KAJ2983309.1"/>
    </source>
</evidence>
<keyword evidence="2" id="KW-1185">Reference proteome</keyword>